<feature type="binding site" evidence="10">
    <location>
        <begin position="225"/>
        <end position="230"/>
    </location>
    <ligand>
        <name>GTP</name>
        <dbReference type="ChEBI" id="CHEBI:37565"/>
    </ligand>
</feature>
<gene>
    <name evidence="10" type="primary">mnmE</name>
    <name evidence="10 13" type="synonym">trmE</name>
    <name evidence="13" type="ordered locus">SULAZ_0534</name>
</gene>
<proteinExistence type="inferred from homology"/>
<dbReference type="InterPro" id="IPR005225">
    <property type="entry name" value="Small_GTP-bd"/>
</dbReference>
<keyword evidence="3 10" id="KW-0819">tRNA processing</keyword>
<feature type="binding site" evidence="10">
    <location>
        <position position="22"/>
    </location>
    <ligand>
        <name>(6S)-5-formyl-5,6,7,8-tetrahydrofolate</name>
        <dbReference type="ChEBI" id="CHEBI:57457"/>
    </ligand>
</feature>
<dbReference type="InterPro" id="IPR018948">
    <property type="entry name" value="GTP-bd_TrmE_N"/>
</dbReference>
<accession>C1DTT7</accession>
<dbReference type="CDD" id="cd04164">
    <property type="entry name" value="trmE"/>
    <property type="match status" value="1"/>
</dbReference>
<dbReference type="KEGG" id="saf:SULAZ_0534"/>
<evidence type="ECO:0000313" key="14">
    <source>
        <dbReference type="Proteomes" id="UP000001369"/>
    </source>
</evidence>
<dbReference type="PANTHER" id="PTHR42714">
    <property type="entry name" value="TRNA MODIFICATION GTPASE GTPBP3"/>
    <property type="match status" value="1"/>
</dbReference>
<keyword evidence="14" id="KW-1185">Reference proteome</keyword>
<evidence type="ECO:0000256" key="3">
    <source>
        <dbReference type="ARBA" id="ARBA00022694"/>
    </source>
</evidence>
<comment type="function">
    <text evidence="10">Exhibits a very high intrinsic GTPase hydrolysis rate. Involved in the addition of a carboxymethylaminomethyl (cmnm) group at the wobble position (U34) of certain tRNAs, forming tRNA-cmnm(5)s(2)U34.</text>
</comment>
<evidence type="ECO:0000256" key="5">
    <source>
        <dbReference type="ARBA" id="ARBA00022741"/>
    </source>
</evidence>
<dbReference type="PANTHER" id="PTHR42714:SF2">
    <property type="entry name" value="TRNA MODIFICATION GTPASE GTPBP3, MITOCHONDRIAL"/>
    <property type="match status" value="1"/>
</dbReference>
<dbReference type="NCBIfam" id="TIGR00450">
    <property type="entry name" value="mnmE_trmE_thdF"/>
    <property type="match status" value="1"/>
</dbReference>
<feature type="domain" description="TrmE-type G" evidence="12">
    <location>
        <begin position="215"/>
        <end position="370"/>
    </location>
</feature>
<feature type="binding site" evidence="10">
    <location>
        <position position="250"/>
    </location>
    <ligand>
        <name>Mg(2+)</name>
        <dbReference type="ChEBI" id="CHEBI:18420"/>
    </ligand>
</feature>
<dbReference type="GO" id="GO:0005829">
    <property type="term" value="C:cytosol"/>
    <property type="evidence" value="ECO:0007669"/>
    <property type="project" value="TreeGrafter"/>
</dbReference>
<evidence type="ECO:0000313" key="13">
    <source>
        <dbReference type="EMBL" id="ACN99704.1"/>
    </source>
</evidence>
<keyword evidence="8 10" id="KW-0630">Potassium</keyword>
<evidence type="ECO:0000256" key="9">
    <source>
        <dbReference type="ARBA" id="ARBA00023134"/>
    </source>
</evidence>
<keyword evidence="7 10" id="KW-0460">Magnesium</keyword>
<dbReference type="InterPro" id="IPR031168">
    <property type="entry name" value="G_TrmE"/>
</dbReference>
<comment type="subunit">
    <text evidence="10">Homodimer. Heterotetramer of two MnmE and two MnmG subunits.</text>
</comment>
<dbReference type="HOGENOM" id="CLU_019624_4_1_0"/>
<dbReference type="PRINTS" id="PR00326">
    <property type="entry name" value="GTP1OBG"/>
</dbReference>
<reference evidence="13 14" key="1">
    <citation type="journal article" date="2009" name="J. Bacteriol.">
        <title>Complete and draft genome sequences of six members of the Aquificales.</title>
        <authorList>
            <person name="Reysenbach A.L."/>
            <person name="Hamamura N."/>
            <person name="Podar M."/>
            <person name="Griffiths E."/>
            <person name="Ferreira S."/>
            <person name="Hochstein R."/>
            <person name="Heidelberg J."/>
            <person name="Johnson J."/>
            <person name="Mead D."/>
            <person name="Pohorille A."/>
            <person name="Sarmiento M."/>
            <person name="Schweighofer K."/>
            <person name="Seshadri R."/>
            <person name="Voytek M.A."/>
        </authorList>
    </citation>
    <scope>NUCLEOTIDE SEQUENCE [LARGE SCALE GENOMIC DNA]</scope>
    <source>
        <strain evidence="14">Az-Fu1 / DSM 15241 / OCM 825</strain>
    </source>
</reference>
<dbReference type="SUPFAM" id="SSF52540">
    <property type="entry name" value="P-loop containing nucleoside triphosphate hydrolases"/>
    <property type="match status" value="1"/>
</dbReference>
<dbReference type="InterPro" id="IPR027417">
    <property type="entry name" value="P-loop_NTPase"/>
</dbReference>
<keyword evidence="9 10" id="KW-0342">GTP-binding</keyword>
<feature type="binding site" evidence="10">
    <location>
        <position position="447"/>
    </location>
    <ligand>
        <name>(6S)-5-formyl-5,6,7,8-tetrahydrofolate</name>
        <dbReference type="ChEBI" id="CHEBI:57457"/>
    </ligand>
</feature>
<dbReference type="InterPro" id="IPR025867">
    <property type="entry name" value="MnmE_helical"/>
</dbReference>
<dbReference type="OrthoDB" id="9805918at2"/>
<comment type="similarity">
    <text evidence="1 10 11">Belongs to the TRAFAC class TrmE-Era-EngA-EngB-Septin-like GTPase superfamily. TrmE GTPase family.</text>
</comment>
<feature type="binding site" evidence="10">
    <location>
        <begin position="244"/>
        <end position="250"/>
    </location>
    <ligand>
        <name>GTP</name>
        <dbReference type="ChEBI" id="CHEBI:37565"/>
    </ligand>
</feature>
<sequence length="447" mass="50015">MKKDTIVANATPLIPSAVGIVRISGEDALKIGKQIFTLPQEIQERKAYFGKILDLDGSVLDEGLFIYFKAPKSFTGEDVVEIYPHGSVPVIKKIIENVITLGGRLANPGEFTYRAFLNGKIDLTQAEAIADLISAKTEKASKAAVRLLEGKLSEKINSLRETLLNLISLIEAEINFPEDVEEIDSQLIVENLLKVKKSIDKLVGSYKKGSLIKEGIKLAIVGRPNVGKSSLFNAMVGYERSIVSSYQGTTRDFIEETLKIKDIPIILLDTAGIRETAEYVEKLGIERSKQKIEEADIILFVIDGSQGFTDEDKKIYDEIKNKIHIIVINKADLITKPLDIFEKSDNIIYTSSVTFQGIKDLEEKIIEILGITETEDEIIINLRHYTLLKQAIEKIEKVVENIDFLIENKEILMLDLQEVLNYLEEIVGHITTEDVLGNIFSKFCIGK</sequence>
<dbReference type="Proteomes" id="UP000001369">
    <property type="component" value="Chromosome"/>
</dbReference>
<dbReference type="NCBIfam" id="NF003661">
    <property type="entry name" value="PRK05291.1-3"/>
    <property type="match status" value="1"/>
</dbReference>
<dbReference type="Pfam" id="PF10396">
    <property type="entry name" value="TrmE_N"/>
    <property type="match status" value="1"/>
</dbReference>
<dbReference type="NCBIfam" id="TIGR00231">
    <property type="entry name" value="small_GTP"/>
    <property type="match status" value="1"/>
</dbReference>
<dbReference type="InterPro" id="IPR006073">
    <property type="entry name" value="GTP-bd"/>
</dbReference>
<keyword evidence="2 10" id="KW-0963">Cytoplasm</keyword>
<feature type="binding site" evidence="10">
    <location>
        <begin position="269"/>
        <end position="272"/>
    </location>
    <ligand>
        <name>GTP</name>
        <dbReference type="ChEBI" id="CHEBI:37565"/>
    </ligand>
</feature>
<dbReference type="InterPro" id="IPR027266">
    <property type="entry name" value="TrmE/GcvT-like"/>
</dbReference>
<dbReference type="GO" id="GO:0046872">
    <property type="term" value="F:metal ion binding"/>
    <property type="evidence" value="ECO:0007669"/>
    <property type="project" value="UniProtKB-KW"/>
</dbReference>
<dbReference type="EMBL" id="CP001229">
    <property type="protein sequence ID" value="ACN99704.1"/>
    <property type="molecule type" value="Genomic_DNA"/>
</dbReference>
<evidence type="ECO:0000256" key="1">
    <source>
        <dbReference type="ARBA" id="ARBA00011043"/>
    </source>
</evidence>
<dbReference type="GO" id="GO:0030488">
    <property type="term" value="P:tRNA methylation"/>
    <property type="evidence" value="ECO:0007669"/>
    <property type="project" value="TreeGrafter"/>
</dbReference>
<comment type="caution">
    <text evidence="10">Lacks conserved residue(s) required for the propagation of feature annotation.</text>
</comment>
<evidence type="ECO:0000256" key="7">
    <source>
        <dbReference type="ARBA" id="ARBA00022842"/>
    </source>
</evidence>
<keyword evidence="5 10" id="KW-0547">Nucleotide-binding</keyword>
<organism evidence="13 14">
    <name type="scientific">Sulfurihydrogenibium azorense (strain DSM 15241 / OCM 825 / Az-Fu1)</name>
    <dbReference type="NCBI Taxonomy" id="204536"/>
    <lineage>
        <taxon>Bacteria</taxon>
        <taxon>Pseudomonadati</taxon>
        <taxon>Aquificota</taxon>
        <taxon>Aquificia</taxon>
        <taxon>Aquificales</taxon>
        <taxon>Hydrogenothermaceae</taxon>
        <taxon>Sulfurihydrogenibium</taxon>
    </lineage>
</organism>
<dbReference type="InterPro" id="IPR027368">
    <property type="entry name" value="MnmE_dom2"/>
</dbReference>
<dbReference type="Gene3D" id="3.30.1360.120">
    <property type="entry name" value="Probable tRNA modification gtpase trme, domain 1"/>
    <property type="match status" value="1"/>
</dbReference>
<evidence type="ECO:0000256" key="10">
    <source>
        <dbReference type="HAMAP-Rule" id="MF_00379"/>
    </source>
</evidence>
<feature type="binding site" evidence="10">
    <location>
        <position position="120"/>
    </location>
    <ligand>
        <name>(6S)-5-formyl-5,6,7,8-tetrahydrofolate</name>
        <dbReference type="ChEBI" id="CHEBI:57457"/>
    </ligand>
</feature>
<evidence type="ECO:0000256" key="8">
    <source>
        <dbReference type="ARBA" id="ARBA00022958"/>
    </source>
</evidence>
<dbReference type="FunFam" id="3.40.50.300:FF:001376">
    <property type="entry name" value="tRNA modification GTPase MnmE"/>
    <property type="match status" value="1"/>
</dbReference>
<dbReference type="AlphaFoldDB" id="C1DTT7"/>
<evidence type="ECO:0000259" key="12">
    <source>
        <dbReference type="PROSITE" id="PS51709"/>
    </source>
</evidence>
<dbReference type="Pfam" id="PF01926">
    <property type="entry name" value="MMR_HSR1"/>
    <property type="match status" value="1"/>
</dbReference>
<dbReference type="InterPro" id="IPR004520">
    <property type="entry name" value="GTPase_MnmE"/>
</dbReference>
<dbReference type="eggNOG" id="COG0486">
    <property type="taxonomic scope" value="Bacteria"/>
</dbReference>
<dbReference type="RefSeq" id="WP_012675012.1">
    <property type="nucleotide sequence ID" value="NC_012438.1"/>
</dbReference>
<comment type="cofactor">
    <cofactor evidence="10">
        <name>K(+)</name>
        <dbReference type="ChEBI" id="CHEBI:29103"/>
    </cofactor>
    <text evidence="10">Binds 1 potassium ion per subunit.</text>
</comment>
<evidence type="ECO:0000256" key="4">
    <source>
        <dbReference type="ARBA" id="ARBA00022723"/>
    </source>
</evidence>
<dbReference type="STRING" id="204536.SULAZ_0534"/>
<feature type="binding site" evidence="10">
    <location>
        <position position="229"/>
    </location>
    <ligand>
        <name>Mg(2+)</name>
        <dbReference type="ChEBI" id="CHEBI:18420"/>
    </ligand>
</feature>
<comment type="subcellular location">
    <subcellularLocation>
        <location evidence="10">Cytoplasm</location>
    </subcellularLocation>
</comment>
<evidence type="ECO:0000256" key="11">
    <source>
        <dbReference type="RuleBase" id="RU003313"/>
    </source>
</evidence>
<dbReference type="Pfam" id="PF12631">
    <property type="entry name" value="MnmE_helical"/>
    <property type="match status" value="1"/>
</dbReference>
<dbReference type="PROSITE" id="PS51709">
    <property type="entry name" value="G_TRME"/>
    <property type="match status" value="1"/>
</dbReference>
<name>C1DTT7_SULAA</name>
<dbReference type="HAMAP" id="MF_00379">
    <property type="entry name" value="GTPase_MnmE"/>
    <property type="match status" value="1"/>
</dbReference>
<dbReference type="GO" id="GO:0005525">
    <property type="term" value="F:GTP binding"/>
    <property type="evidence" value="ECO:0007669"/>
    <property type="project" value="UniProtKB-UniRule"/>
</dbReference>
<dbReference type="Gene3D" id="1.20.120.430">
    <property type="entry name" value="tRNA modification GTPase MnmE domain 2"/>
    <property type="match status" value="1"/>
</dbReference>
<dbReference type="GO" id="GO:0003924">
    <property type="term" value="F:GTPase activity"/>
    <property type="evidence" value="ECO:0007669"/>
    <property type="project" value="UniProtKB-UniRule"/>
</dbReference>
<evidence type="ECO:0000256" key="6">
    <source>
        <dbReference type="ARBA" id="ARBA00022801"/>
    </source>
</evidence>
<dbReference type="CDD" id="cd14858">
    <property type="entry name" value="TrmE_N"/>
    <property type="match status" value="1"/>
</dbReference>
<evidence type="ECO:0000256" key="2">
    <source>
        <dbReference type="ARBA" id="ARBA00022490"/>
    </source>
</evidence>
<dbReference type="EC" id="3.6.-.-" evidence="10"/>
<protein>
    <recommendedName>
        <fullName evidence="10">tRNA modification GTPase MnmE</fullName>
        <ecNumber evidence="10">3.6.-.-</ecNumber>
    </recommendedName>
</protein>
<feature type="binding site" evidence="10">
    <location>
        <position position="81"/>
    </location>
    <ligand>
        <name>(6S)-5-formyl-5,6,7,8-tetrahydrofolate</name>
        <dbReference type="ChEBI" id="CHEBI:57457"/>
    </ligand>
</feature>
<dbReference type="GO" id="GO:0002098">
    <property type="term" value="P:tRNA wobble uridine modification"/>
    <property type="evidence" value="ECO:0007669"/>
    <property type="project" value="TreeGrafter"/>
</dbReference>
<keyword evidence="6 10" id="KW-0378">Hydrolase</keyword>
<dbReference type="Gene3D" id="3.40.50.300">
    <property type="entry name" value="P-loop containing nucleotide triphosphate hydrolases"/>
    <property type="match status" value="1"/>
</dbReference>
<keyword evidence="4 10" id="KW-0479">Metal-binding</keyword>
<feature type="binding site" evidence="10">
    <location>
        <begin position="329"/>
        <end position="332"/>
    </location>
    <ligand>
        <name>GTP</name>
        <dbReference type="ChEBI" id="CHEBI:37565"/>
    </ligand>
</feature>